<dbReference type="SUPFAM" id="SSF56954">
    <property type="entry name" value="Outer membrane efflux proteins (OEP)"/>
    <property type="match status" value="1"/>
</dbReference>
<accession>A0A1F5YCG0</accession>
<evidence type="ECO:0000313" key="3">
    <source>
        <dbReference type="Proteomes" id="UP000179034"/>
    </source>
</evidence>
<comment type="similarity">
    <text evidence="1">Belongs to the outer membrane factor (OMF) (TC 1.B.17) family.</text>
</comment>
<dbReference type="InterPro" id="IPR003423">
    <property type="entry name" value="OMP_efflux"/>
</dbReference>
<dbReference type="InterPro" id="IPR010131">
    <property type="entry name" value="MdtP/NodT-like"/>
</dbReference>
<organism evidence="2 3">
    <name type="scientific">Candidatus Glassbacteria bacterium RBG_16_58_8</name>
    <dbReference type="NCBI Taxonomy" id="1817866"/>
    <lineage>
        <taxon>Bacteria</taxon>
        <taxon>Candidatus Glassiibacteriota</taxon>
    </lineage>
</organism>
<reference evidence="2 3" key="1">
    <citation type="journal article" date="2016" name="Nat. Commun.">
        <title>Thousands of microbial genomes shed light on interconnected biogeochemical processes in an aquifer system.</title>
        <authorList>
            <person name="Anantharaman K."/>
            <person name="Brown C.T."/>
            <person name="Hug L.A."/>
            <person name="Sharon I."/>
            <person name="Castelle C.J."/>
            <person name="Probst A.J."/>
            <person name="Thomas B.C."/>
            <person name="Singh A."/>
            <person name="Wilkins M.J."/>
            <person name="Karaoz U."/>
            <person name="Brodie E.L."/>
            <person name="Williams K.H."/>
            <person name="Hubbard S.S."/>
            <person name="Banfield J.F."/>
        </authorList>
    </citation>
    <scope>NUCLEOTIDE SEQUENCE [LARGE SCALE GENOMIC DNA]</scope>
</reference>
<dbReference type="Proteomes" id="UP000179034">
    <property type="component" value="Unassembled WGS sequence"/>
</dbReference>
<dbReference type="EMBL" id="MFIW01000060">
    <property type="protein sequence ID" value="OGF97752.1"/>
    <property type="molecule type" value="Genomic_DNA"/>
</dbReference>
<evidence type="ECO:0000256" key="1">
    <source>
        <dbReference type="ARBA" id="ARBA00007613"/>
    </source>
</evidence>
<protein>
    <recommendedName>
        <fullName evidence="4">Transporter</fullName>
    </recommendedName>
</protein>
<name>A0A1F5YCG0_9BACT</name>
<dbReference type="AlphaFoldDB" id="A0A1F5YCG0"/>
<proteinExistence type="inferred from homology"/>
<dbReference type="PANTHER" id="PTHR30203:SF24">
    <property type="entry name" value="BLR4935 PROTEIN"/>
    <property type="match status" value="1"/>
</dbReference>
<evidence type="ECO:0000313" key="2">
    <source>
        <dbReference type="EMBL" id="OGF97752.1"/>
    </source>
</evidence>
<dbReference type="PANTHER" id="PTHR30203">
    <property type="entry name" value="OUTER MEMBRANE CATION EFFLUX PROTEIN"/>
    <property type="match status" value="1"/>
</dbReference>
<evidence type="ECO:0008006" key="4">
    <source>
        <dbReference type="Google" id="ProtNLM"/>
    </source>
</evidence>
<dbReference type="Gene3D" id="1.20.1600.10">
    <property type="entry name" value="Outer membrane efflux proteins (OEP)"/>
    <property type="match status" value="1"/>
</dbReference>
<gene>
    <name evidence="2" type="ORF">A2Z06_01740</name>
</gene>
<sequence>MQQAVDLALRQNPQILLAQQAIEAAEGRIIQAGAMPPAEIFSRVDEISFDLGEQDEFEIGLNQGFEFPGKRSRRKEAAHADQQMAELRLVRLRALLTIEVKKSYYENLLADESLSAQEFSVQILEDLHRLLTQRYQSGAASYVDLVRSRIELGRSRGALAGARQQRIAALSRFNLLLGRENDSPLQFSDSLAFSPLEQPSDTLLAQIVRQSNLRKIFAAAVERERCALRLAQLDGRPDFSLGASYQRTAENPPFTATHPEGEIVNAFSVEASLSLPLFNRAGPKGEMRIARAELGAAETELVYFDRQLRHNFDSAFAAVLATEEQAREYRDIVLPESQNAVGAAVAAYQSDQIPLTDLLDIYRTAQLARLEKAQSVFNCLAARADLEVVGEILKPNSLQELP</sequence>
<dbReference type="GO" id="GO:0015562">
    <property type="term" value="F:efflux transmembrane transporter activity"/>
    <property type="evidence" value="ECO:0007669"/>
    <property type="project" value="InterPro"/>
</dbReference>
<comment type="caution">
    <text evidence="2">The sequence shown here is derived from an EMBL/GenBank/DDBJ whole genome shotgun (WGS) entry which is preliminary data.</text>
</comment>
<dbReference type="Pfam" id="PF02321">
    <property type="entry name" value="OEP"/>
    <property type="match status" value="2"/>
</dbReference>